<comment type="caution">
    <text evidence="9">The sequence shown here is derived from an EMBL/GenBank/DDBJ whole genome shotgun (WGS) entry which is preliminary data.</text>
</comment>
<keyword evidence="10" id="KW-1185">Reference proteome</keyword>
<dbReference type="InterPro" id="IPR024461">
    <property type="entry name" value="CCDC90-like"/>
</dbReference>
<proteinExistence type="predicted"/>
<evidence type="ECO:0000256" key="5">
    <source>
        <dbReference type="ARBA" id="ARBA00023054"/>
    </source>
</evidence>
<evidence type="ECO:0000256" key="8">
    <source>
        <dbReference type="SAM" id="MobiDB-lite"/>
    </source>
</evidence>
<protein>
    <recommendedName>
        <fullName evidence="11">DUF1640 domain-containing protein</fullName>
    </recommendedName>
</protein>
<evidence type="ECO:0000256" key="3">
    <source>
        <dbReference type="ARBA" id="ARBA00022692"/>
    </source>
</evidence>
<dbReference type="Gene3D" id="1.20.5.340">
    <property type="match status" value="1"/>
</dbReference>
<keyword evidence="4" id="KW-1133">Transmembrane helix</keyword>
<keyword evidence="7" id="KW-0472">Membrane</keyword>
<feature type="compositionally biased region" description="Low complexity" evidence="8">
    <location>
        <begin position="63"/>
        <end position="73"/>
    </location>
</feature>
<evidence type="ECO:0000256" key="4">
    <source>
        <dbReference type="ARBA" id="ARBA00022989"/>
    </source>
</evidence>
<evidence type="ECO:0000313" key="9">
    <source>
        <dbReference type="EMBL" id="THH12344.1"/>
    </source>
</evidence>
<evidence type="ECO:0000256" key="7">
    <source>
        <dbReference type="ARBA" id="ARBA00023136"/>
    </source>
</evidence>
<feature type="region of interest" description="Disordered" evidence="8">
    <location>
        <begin position="31"/>
        <end position="81"/>
    </location>
</feature>
<feature type="compositionally biased region" description="Polar residues" evidence="8">
    <location>
        <begin position="116"/>
        <end position="125"/>
    </location>
</feature>
<dbReference type="GO" id="GO:0005739">
    <property type="term" value="C:mitochondrion"/>
    <property type="evidence" value="ECO:0007669"/>
    <property type="project" value="UniProtKB-SubCell"/>
</dbReference>
<sequence>MLAALSNSSRRSFQSKAYRLMSTGIQFPAASGSQSFVTDPQHGGNATKPSPNTYAQSEQRHGSTSGLVISSSSPVPPASEAQAHPFAGAKEYADNQEQAKNAITQSNLPTLPHVATSDSSHSHSYQMPPFDTHHFFVELEKTFPSPTAKSLMRATRALLVDRIGEVRRTALTTKDLENQAYLFRAALSEARNEITLRQRNDSATLRSSLAALRREIDSLDVKMKSDIANLKHELQMDVDNRKTESKTDLKQMDITIEEVLNKAIVSIGDMRATTEEMKWENMRRSVLALGAFAVSIVIVFEISHSSGSKPKQAPPPPQSDVFDGLEQLI</sequence>
<dbReference type="EMBL" id="SGPK01000001">
    <property type="protein sequence ID" value="THH12344.1"/>
    <property type="molecule type" value="Genomic_DNA"/>
</dbReference>
<gene>
    <name evidence="9" type="ORF">EW145_g51</name>
</gene>
<reference evidence="9 10" key="1">
    <citation type="submission" date="2019-02" db="EMBL/GenBank/DDBJ databases">
        <title>Genome sequencing of the rare red list fungi Phellinidium pouzarii.</title>
        <authorList>
            <person name="Buettner E."/>
            <person name="Kellner H."/>
        </authorList>
    </citation>
    <scope>NUCLEOTIDE SEQUENCE [LARGE SCALE GENOMIC DNA]</scope>
    <source>
        <strain evidence="9 10">DSM 108285</strain>
    </source>
</reference>
<keyword evidence="6" id="KW-0496">Mitochondrion</keyword>
<keyword evidence="5" id="KW-0175">Coiled coil</keyword>
<name>A0A4S4LJU1_9AGAM</name>
<accession>A0A4S4LJU1</accession>
<keyword evidence="3" id="KW-0812">Transmembrane</keyword>
<organism evidence="9 10">
    <name type="scientific">Phellinidium pouzarii</name>
    <dbReference type="NCBI Taxonomy" id="167371"/>
    <lineage>
        <taxon>Eukaryota</taxon>
        <taxon>Fungi</taxon>
        <taxon>Dikarya</taxon>
        <taxon>Basidiomycota</taxon>
        <taxon>Agaricomycotina</taxon>
        <taxon>Agaricomycetes</taxon>
        <taxon>Hymenochaetales</taxon>
        <taxon>Hymenochaetaceae</taxon>
        <taxon>Phellinidium</taxon>
    </lineage>
</organism>
<dbReference type="PANTHER" id="PTHR14360">
    <property type="entry name" value="PROTEIN FMP32, MITOCHONDRIAL"/>
    <property type="match status" value="1"/>
</dbReference>
<dbReference type="PANTHER" id="PTHR14360:SF12">
    <property type="entry name" value="MOZ PROTEIN REPRESENTS A CHROMATIN-ASSOCIATED ACETYLTRANSFERASE"/>
    <property type="match status" value="1"/>
</dbReference>
<dbReference type="GO" id="GO:0016020">
    <property type="term" value="C:membrane"/>
    <property type="evidence" value="ECO:0007669"/>
    <property type="project" value="UniProtKB-SubCell"/>
</dbReference>
<dbReference type="Proteomes" id="UP000308199">
    <property type="component" value="Unassembled WGS sequence"/>
</dbReference>
<evidence type="ECO:0000313" key="10">
    <source>
        <dbReference type="Proteomes" id="UP000308199"/>
    </source>
</evidence>
<evidence type="ECO:0000256" key="2">
    <source>
        <dbReference type="ARBA" id="ARBA00004370"/>
    </source>
</evidence>
<dbReference type="OrthoDB" id="1552at2759"/>
<feature type="region of interest" description="Disordered" evidence="8">
    <location>
        <begin position="103"/>
        <end position="125"/>
    </location>
</feature>
<dbReference type="Pfam" id="PF07798">
    <property type="entry name" value="CCDC90-like"/>
    <property type="match status" value="1"/>
</dbReference>
<evidence type="ECO:0000256" key="6">
    <source>
        <dbReference type="ARBA" id="ARBA00023128"/>
    </source>
</evidence>
<comment type="subcellular location">
    <subcellularLocation>
        <location evidence="2">Membrane</location>
    </subcellularLocation>
    <subcellularLocation>
        <location evidence="1">Mitochondrion</location>
    </subcellularLocation>
</comment>
<feature type="compositionally biased region" description="Polar residues" evidence="8">
    <location>
        <begin position="47"/>
        <end position="57"/>
    </location>
</feature>
<dbReference type="AlphaFoldDB" id="A0A4S4LJU1"/>
<evidence type="ECO:0000256" key="1">
    <source>
        <dbReference type="ARBA" id="ARBA00004173"/>
    </source>
</evidence>
<evidence type="ECO:0008006" key="11">
    <source>
        <dbReference type="Google" id="ProtNLM"/>
    </source>
</evidence>